<dbReference type="OrthoDB" id="9773856at2"/>
<dbReference type="GO" id="GO:0006260">
    <property type="term" value="P:DNA replication"/>
    <property type="evidence" value="ECO:0007669"/>
    <property type="project" value="UniProtKB-KW"/>
</dbReference>
<keyword evidence="11" id="KW-1185">Reference proteome</keyword>
<feature type="domain" description="Calcineurin-like phosphoesterase" evidence="8">
    <location>
        <begin position="1"/>
        <end position="229"/>
    </location>
</feature>
<evidence type="ECO:0000313" key="11">
    <source>
        <dbReference type="Proteomes" id="UP000003844"/>
    </source>
</evidence>
<dbReference type="CDD" id="cd00840">
    <property type="entry name" value="MPP_Mre11_N"/>
    <property type="match status" value="1"/>
</dbReference>
<evidence type="ECO:0000256" key="5">
    <source>
        <dbReference type="ARBA" id="ARBA00022801"/>
    </source>
</evidence>
<accession>H2BRR0</accession>
<dbReference type="RefSeq" id="WP_006987697.1">
    <property type="nucleotide sequence ID" value="NZ_JH594606.1"/>
</dbReference>
<dbReference type="InterPro" id="IPR041796">
    <property type="entry name" value="Mre11_N"/>
</dbReference>
<evidence type="ECO:0000256" key="2">
    <source>
        <dbReference type="ARBA" id="ARBA00011322"/>
    </source>
</evidence>
<dbReference type="PANTHER" id="PTHR30337:SF0">
    <property type="entry name" value="NUCLEASE SBCCD SUBUNIT D"/>
    <property type="match status" value="1"/>
</dbReference>
<dbReference type="GO" id="GO:0008408">
    <property type="term" value="F:3'-5' exonuclease activity"/>
    <property type="evidence" value="ECO:0007669"/>
    <property type="project" value="InterPro"/>
</dbReference>
<proteinExistence type="inferred from homology"/>
<dbReference type="GO" id="GO:0004519">
    <property type="term" value="F:endonuclease activity"/>
    <property type="evidence" value="ECO:0007669"/>
    <property type="project" value="UniProtKB-KW"/>
</dbReference>
<gene>
    <name evidence="7" type="primary">sbcD</name>
    <name evidence="10" type="ORF">Gilli_0664</name>
</gene>
<keyword evidence="4 7" id="KW-0540">Nuclease</keyword>
<keyword evidence="6 7" id="KW-0269">Exonuclease</keyword>
<organism evidence="10 11">
    <name type="scientific">Gillisia limnaea (strain DSM 15749 / LMG 21470 / R-8282)</name>
    <dbReference type="NCBI Taxonomy" id="865937"/>
    <lineage>
        <taxon>Bacteria</taxon>
        <taxon>Pseudomonadati</taxon>
        <taxon>Bacteroidota</taxon>
        <taxon>Flavobacteriia</taxon>
        <taxon>Flavobacteriales</taxon>
        <taxon>Flavobacteriaceae</taxon>
        <taxon>Gillisia</taxon>
    </lineage>
</organism>
<dbReference type="EMBL" id="JH594606">
    <property type="protein sequence ID" value="EHQ01375.1"/>
    <property type="molecule type" value="Genomic_DNA"/>
</dbReference>
<dbReference type="Proteomes" id="UP000003844">
    <property type="component" value="Unassembled WGS sequence"/>
</dbReference>
<comment type="function">
    <text evidence="7">SbcCD cleaves DNA hairpin structures. These structures can inhibit DNA replication and are intermediates in certain DNA recombination reactions. The complex acts as a 3'-&gt;5' double strand exonuclease that can open hairpins. It also has a 5' single-strand endonuclease activity.</text>
</comment>
<dbReference type="PANTHER" id="PTHR30337">
    <property type="entry name" value="COMPONENT OF ATP-DEPENDENT DSDNA EXONUCLEASE"/>
    <property type="match status" value="1"/>
</dbReference>
<evidence type="ECO:0000259" key="9">
    <source>
        <dbReference type="Pfam" id="PF12320"/>
    </source>
</evidence>
<dbReference type="Pfam" id="PF00149">
    <property type="entry name" value="Metallophos"/>
    <property type="match status" value="1"/>
</dbReference>
<dbReference type="InterPro" id="IPR026843">
    <property type="entry name" value="SbcD_C"/>
</dbReference>
<evidence type="ECO:0000259" key="8">
    <source>
        <dbReference type="Pfam" id="PF00149"/>
    </source>
</evidence>
<dbReference type="eggNOG" id="COG0420">
    <property type="taxonomic scope" value="Bacteria"/>
</dbReference>
<name>H2BRR0_GILLR</name>
<keyword evidence="7" id="KW-0255">Endonuclease</keyword>
<sequence>MKILHTADWHIGKKLHKHDLSQDFELFITWLCEIIESHEVEVLLVSGDVFDLANPSSEARNQYYRALMKLRKLQCKIILTGGNHDSPAMLDAPRELMRELDMHVIGGLPEDLENTIIPVTNKNGIPELVIAALPYLRDADLRSATDGHTYTDRIEALRKGIQNTFLKAAEICNNRFPGIPAIALGHLFAAGIETSDSERDIQIGNLAAFDANQFGDYFQYIALGHIHKPQQVKSQVPTYYSGSPIPLSFSERKDEKRVLLLKTEEGFIPESIPVPAFRKLLKITGSLEQLQLKLDTLGNPGELESLIEVILTEERYDADKIYLFDELITGFDKPGFEIVKHRTDFKQQLKGAADLYKNSQQLEDLKPRDVFLELITKHEYNPELQQEILSAFDELLQAVELDENTTL</sequence>
<reference evidence="11" key="1">
    <citation type="journal article" date="2012" name="Stand. Genomic Sci.">
        <title>Genome sequence of the Antarctic rhodopsins-containing flavobacterium Gillisia limnaea type strain (R-8282(T)).</title>
        <authorList>
            <person name="Riedel T."/>
            <person name="Held B."/>
            <person name="Nolan M."/>
            <person name="Lucas S."/>
            <person name="Lapidus A."/>
            <person name="Tice H."/>
            <person name="Del Rio T.G."/>
            <person name="Cheng J.F."/>
            <person name="Han C."/>
            <person name="Tapia R."/>
            <person name="Goodwin L.A."/>
            <person name="Pitluck S."/>
            <person name="Liolios K."/>
            <person name="Mavromatis K."/>
            <person name="Pagani I."/>
            <person name="Ivanova N."/>
            <person name="Mikhailova N."/>
            <person name="Pati A."/>
            <person name="Chen A."/>
            <person name="Palaniappan K."/>
            <person name="Land M."/>
            <person name="Rohde M."/>
            <person name="Tindall B.J."/>
            <person name="Detter J.C."/>
            <person name="Goker M."/>
            <person name="Bristow J."/>
            <person name="Eisen J.A."/>
            <person name="Markowitz V."/>
            <person name="Hugenholtz P."/>
            <person name="Kyrpides N.C."/>
            <person name="Klenk H.P."/>
            <person name="Woyke T."/>
        </authorList>
    </citation>
    <scope>NUCLEOTIDE SEQUENCE [LARGE SCALE GENOMIC DNA]</scope>
    <source>
        <strain evidence="11">DSM 15749 / LMG 21470 / R-8282</strain>
    </source>
</reference>
<protein>
    <recommendedName>
        <fullName evidence="3 7">Nuclease SbcCD subunit D</fullName>
    </recommendedName>
</protein>
<evidence type="ECO:0000313" key="10">
    <source>
        <dbReference type="EMBL" id="EHQ01375.1"/>
    </source>
</evidence>
<dbReference type="GO" id="GO:0006310">
    <property type="term" value="P:DNA recombination"/>
    <property type="evidence" value="ECO:0007669"/>
    <property type="project" value="UniProtKB-KW"/>
</dbReference>
<feature type="domain" description="Nuclease SbcCD subunit D C-terminal" evidence="9">
    <location>
        <begin position="277"/>
        <end position="377"/>
    </location>
</feature>
<evidence type="ECO:0000256" key="6">
    <source>
        <dbReference type="ARBA" id="ARBA00022839"/>
    </source>
</evidence>
<dbReference type="NCBIfam" id="TIGR00619">
    <property type="entry name" value="sbcd"/>
    <property type="match status" value="1"/>
</dbReference>
<keyword evidence="5 7" id="KW-0378">Hydrolase</keyword>
<keyword evidence="7" id="KW-0235">DNA replication</keyword>
<dbReference type="Pfam" id="PF12320">
    <property type="entry name" value="SbcD_C"/>
    <property type="match status" value="1"/>
</dbReference>
<dbReference type="SUPFAM" id="SSF56300">
    <property type="entry name" value="Metallo-dependent phosphatases"/>
    <property type="match status" value="1"/>
</dbReference>
<dbReference type="STRING" id="865937.Gilli_0664"/>
<evidence type="ECO:0000256" key="3">
    <source>
        <dbReference type="ARBA" id="ARBA00013365"/>
    </source>
</evidence>
<dbReference type="HOGENOM" id="CLU_038045_2_0_10"/>
<comment type="subunit">
    <text evidence="2 7">Heterodimer of SbcC and SbcD.</text>
</comment>
<dbReference type="InterPro" id="IPR029052">
    <property type="entry name" value="Metallo-depent_PP-like"/>
</dbReference>
<dbReference type="AlphaFoldDB" id="H2BRR0"/>
<evidence type="ECO:0000256" key="1">
    <source>
        <dbReference type="ARBA" id="ARBA00010555"/>
    </source>
</evidence>
<dbReference type="InterPro" id="IPR004593">
    <property type="entry name" value="SbcD"/>
</dbReference>
<evidence type="ECO:0000256" key="7">
    <source>
        <dbReference type="RuleBase" id="RU363069"/>
    </source>
</evidence>
<evidence type="ECO:0000256" key="4">
    <source>
        <dbReference type="ARBA" id="ARBA00022722"/>
    </source>
</evidence>
<dbReference type="InterPro" id="IPR004843">
    <property type="entry name" value="Calcineurin-like_PHP"/>
</dbReference>
<comment type="similarity">
    <text evidence="1 7">Belongs to the SbcD family.</text>
</comment>
<dbReference type="Gene3D" id="3.60.21.10">
    <property type="match status" value="1"/>
</dbReference>
<keyword evidence="7" id="KW-0233">DNA recombination</keyword>
<dbReference type="InterPro" id="IPR050535">
    <property type="entry name" value="DNA_Repair-Maintenance_Comp"/>
</dbReference>